<feature type="compositionally biased region" description="Low complexity" evidence="1">
    <location>
        <begin position="468"/>
        <end position="484"/>
    </location>
</feature>
<dbReference type="Gene3D" id="1.10.287.110">
    <property type="entry name" value="DnaJ domain"/>
    <property type="match status" value="1"/>
</dbReference>
<dbReference type="PROSITE" id="PS50076">
    <property type="entry name" value="DNAJ_2"/>
    <property type="match status" value="1"/>
</dbReference>
<comment type="caution">
    <text evidence="3">The sequence shown here is derived from an EMBL/GenBank/DDBJ whole genome shotgun (WGS) entry which is preliminary data.</text>
</comment>
<dbReference type="EMBL" id="CAXLJM020000023">
    <property type="protein sequence ID" value="CAL8089621.1"/>
    <property type="molecule type" value="Genomic_DNA"/>
</dbReference>
<feature type="compositionally biased region" description="Basic and acidic residues" evidence="1">
    <location>
        <begin position="679"/>
        <end position="691"/>
    </location>
</feature>
<organism evidence="3 4">
    <name type="scientific">Orchesella dallaii</name>
    <dbReference type="NCBI Taxonomy" id="48710"/>
    <lineage>
        <taxon>Eukaryota</taxon>
        <taxon>Metazoa</taxon>
        <taxon>Ecdysozoa</taxon>
        <taxon>Arthropoda</taxon>
        <taxon>Hexapoda</taxon>
        <taxon>Collembola</taxon>
        <taxon>Entomobryomorpha</taxon>
        <taxon>Entomobryoidea</taxon>
        <taxon>Orchesellidae</taxon>
        <taxon>Orchesellinae</taxon>
        <taxon>Orchesella</taxon>
    </lineage>
</organism>
<dbReference type="InterPro" id="IPR036869">
    <property type="entry name" value="J_dom_sf"/>
</dbReference>
<feature type="region of interest" description="Disordered" evidence="1">
    <location>
        <begin position="1"/>
        <end position="72"/>
    </location>
</feature>
<feature type="compositionally biased region" description="Polar residues" evidence="1">
    <location>
        <begin position="369"/>
        <end position="378"/>
    </location>
</feature>
<evidence type="ECO:0000256" key="1">
    <source>
        <dbReference type="SAM" id="MobiDB-lite"/>
    </source>
</evidence>
<keyword evidence="4" id="KW-1185">Reference proteome</keyword>
<dbReference type="InterPro" id="IPR052317">
    <property type="entry name" value="Viral_replicn-host_int_reg"/>
</dbReference>
<feature type="compositionally biased region" description="Polar residues" evidence="1">
    <location>
        <begin position="591"/>
        <end position="628"/>
    </location>
</feature>
<feature type="compositionally biased region" description="Basic and acidic residues" evidence="1">
    <location>
        <begin position="638"/>
        <end position="654"/>
    </location>
</feature>
<proteinExistence type="predicted"/>
<feature type="compositionally biased region" description="Low complexity" evidence="1">
    <location>
        <begin position="10"/>
        <end position="23"/>
    </location>
</feature>
<dbReference type="CDD" id="cd06257">
    <property type="entry name" value="DnaJ"/>
    <property type="match status" value="1"/>
</dbReference>
<dbReference type="Pfam" id="PF00226">
    <property type="entry name" value="DnaJ"/>
    <property type="match status" value="1"/>
</dbReference>
<feature type="compositionally biased region" description="Polar residues" evidence="1">
    <location>
        <begin position="550"/>
        <end position="560"/>
    </location>
</feature>
<evidence type="ECO:0000313" key="4">
    <source>
        <dbReference type="Proteomes" id="UP001642540"/>
    </source>
</evidence>
<evidence type="ECO:0000313" key="3">
    <source>
        <dbReference type="EMBL" id="CAL8089621.1"/>
    </source>
</evidence>
<dbReference type="SUPFAM" id="SSF46565">
    <property type="entry name" value="Chaperone J-domain"/>
    <property type="match status" value="1"/>
</dbReference>
<dbReference type="PANTHER" id="PTHR44665:SF1">
    <property type="entry name" value="DNAJ HOMOLOG SUBFAMILY C MEMBER 14"/>
    <property type="match status" value="1"/>
</dbReference>
<evidence type="ECO:0000259" key="2">
    <source>
        <dbReference type="PROSITE" id="PS50076"/>
    </source>
</evidence>
<gene>
    <name evidence="3" type="ORF">ODALV1_LOCUS7430</name>
</gene>
<name>A0ABP1Q8G2_9HEXA</name>
<feature type="region of interest" description="Disordered" evidence="1">
    <location>
        <begin position="536"/>
        <end position="691"/>
    </location>
</feature>
<dbReference type="PRINTS" id="PR00625">
    <property type="entry name" value="JDOMAIN"/>
</dbReference>
<feature type="region of interest" description="Disordered" evidence="1">
    <location>
        <begin position="369"/>
        <end position="411"/>
    </location>
</feature>
<protein>
    <recommendedName>
        <fullName evidence="2">J domain-containing protein</fullName>
    </recommendedName>
</protein>
<feature type="domain" description="J" evidence="2">
    <location>
        <begin position="835"/>
        <end position="899"/>
    </location>
</feature>
<sequence length="931" mass="101093">MDKERLRIPSDSSSGSSSRGGASPNLPGYRNPKPAYMCGGNGVGPPSNSPANFSPILPSSPHNLPPPPGLPHPTLGSIYQFPTSPSPGYPNMNYPMGMTSISGAQSQSQLHGRYPPAPGVHGGQYQMNGYAVQNGMLQQPTTSPPPGYSYFGNAQHQYPAQSLPHGCSMHPNQQQMSEPFGSQHVPYNQSGDSFELEKKLSMLLNSANSYTFDNGNSYNDFIPSELLSHHEEIQRENLHSSALNKEENKHPAKLGGVMNPIIENLVGSMAMSNGTYTHFGPSISPSNTNIKTQNGQKDFFSEMNLAGRQNGNLDHDRKALFSHIAVTSAKETADVMNENFMRDTVNVPTKQHNIATVAQPVNENITEPKSIHLSNSNKRPAVSGPVTKSRTSSPLDAEESSSRPQTPGKPSYLEVLTKAGLKSHQANYSGRKTSSTSSSPVQSVFSVSSESVPNLSHRKSVDYFMGTASTPSSSCPSSSSSPATKPRNLTSGTLLKGKENVSTPAANAYIKQTGIARSSPSSSPAHHVQNLLNKTKNQQGSISGGERKVLSSQNSTSGSKNIKGFKNGKVSTEKSMDGEEPNDEGDCGWKTYTSRGRNNNLSSVGNKNSQKRSSNGHCSSEPVGNSFSVMDGDDDDESVARKSGVDDGSSERKSSSSTFGSTTSGSTITSAASHTRKQRDKEKPRSRKEDRNCVSRRLENLAYTWLTHMISALTWLWTLITDVASLSASLGASLMQDFYIWTKTKALPNFSDKINGWQKIVRHTCHDCWNSFRTKLLSCFSRGSTSKGSEDSGNSKSGIRHDENILSLLGPERNISLPANGDEALKRLLSVKGQDPYSILGVRSDSNEETIRRYYKRQAVLVHPDKNLILGAEEAFKILARAFEMVGDPIKRAEYHQKLMEAQAKEKFCGEIGNLLEQLRKKMEAASSTIR</sequence>
<dbReference type="Proteomes" id="UP001642540">
    <property type="component" value="Unassembled WGS sequence"/>
</dbReference>
<reference evidence="3 4" key="1">
    <citation type="submission" date="2024-08" db="EMBL/GenBank/DDBJ databases">
        <authorList>
            <person name="Cucini C."/>
            <person name="Frati F."/>
        </authorList>
    </citation>
    <scope>NUCLEOTIDE SEQUENCE [LARGE SCALE GENOMIC DNA]</scope>
</reference>
<feature type="compositionally biased region" description="Low complexity" evidence="1">
    <location>
        <begin position="44"/>
        <end position="62"/>
    </location>
</feature>
<feature type="region of interest" description="Disordered" evidence="1">
    <location>
        <begin position="468"/>
        <end position="500"/>
    </location>
</feature>
<accession>A0ABP1Q8G2</accession>
<dbReference type="SMART" id="SM00271">
    <property type="entry name" value="DnaJ"/>
    <property type="match status" value="1"/>
</dbReference>
<dbReference type="InterPro" id="IPR001623">
    <property type="entry name" value="DnaJ_domain"/>
</dbReference>
<feature type="compositionally biased region" description="Low complexity" evidence="1">
    <location>
        <begin position="655"/>
        <end position="673"/>
    </location>
</feature>
<dbReference type="PANTHER" id="PTHR44665">
    <property type="entry name" value="DNAJ HOMOLOG SUBFAMILY C MEMBER 14"/>
    <property type="match status" value="1"/>
</dbReference>